<organism evidence="2 3">
    <name type="scientific">Oryza sativa subsp. japonica</name>
    <name type="common">Rice</name>
    <dbReference type="NCBI Taxonomy" id="39947"/>
    <lineage>
        <taxon>Eukaryota</taxon>
        <taxon>Viridiplantae</taxon>
        <taxon>Streptophyta</taxon>
        <taxon>Embryophyta</taxon>
        <taxon>Tracheophyta</taxon>
        <taxon>Spermatophyta</taxon>
        <taxon>Magnoliopsida</taxon>
        <taxon>Liliopsida</taxon>
        <taxon>Poales</taxon>
        <taxon>Poaceae</taxon>
        <taxon>BOP clade</taxon>
        <taxon>Oryzoideae</taxon>
        <taxon>Oryzeae</taxon>
        <taxon>Oryzinae</taxon>
        <taxon>Oryza</taxon>
        <taxon>Oryza sativa</taxon>
    </lineage>
</organism>
<evidence type="ECO:0000313" key="2">
    <source>
        <dbReference type="EMBL" id="BAD54444.1"/>
    </source>
</evidence>
<name>Q5Z6H5_ORYSJ</name>
<sequence>MPLHHNFRPLRHIQPSPCYLLVVFVFVSTDKPAPEEESTAADGERRRMGKGFTGAAVPCLRLPFEYDLPVALLLKLIAKTKFMGLLFLSQL</sequence>
<evidence type="ECO:0000313" key="1">
    <source>
        <dbReference type="EMBL" id="BAD53908.1"/>
    </source>
</evidence>
<proteinExistence type="predicted"/>
<reference evidence="3" key="4">
    <citation type="journal article" date="2008" name="Nucleic Acids Res.">
        <title>The rice annotation project database (RAP-DB): 2008 update.</title>
        <authorList>
            <consortium name="The rice annotation project (RAP)"/>
        </authorList>
    </citation>
    <scope>GENOME REANNOTATION</scope>
    <source>
        <strain evidence="3">cv. Nipponbare</strain>
    </source>
</reference>
<accession>Q5Z6H5</accession>
<dbReference type="EMBL" id="AP005445">
    <property type="protein sequence ID" value="BAD54444.1"/>
    <property type="molecule type" value="Genomic_DNA"/>
</dbReference>
<reference evidence="3" key="3">
    <citation type="journal article" date="2005" name="Nature">
        <title>The map-based sequence of the rice genome.</title>
        <authorList>
            <consortium name="International rice genome sequencing project (IRGSP)"/>
            <person name="Matsumoto T."/>
            <person name="Wu J."/>
            <person name="Kanamori H."/>
            <person name="Katayose Y."/>
            <person name="Fujisawa M."/>
            <person name="Namiki N."/>
            <person name="Mizuno H."/>
            <person name="Yamamoto K."/>
            <person name="Antonio B.A."/>
            <person name="Baba T."/>
            <person name="Sakata K."/>
            <person name="Nagamura Y."/>
            <person name="Aoki H."/>
            <person name="Arikawa K."/>
            <person name="Arita K."/>
            <person name="Bito T."/>
            <person name="Chiden Y."/>
            <person name="Fujitsuka N."/>
            <person name="Fukunaka R."/>
            <person name="Hamada M."/>
            <person name="Harada C."/>
            <person name="Hayashi A."/>
            <person name="Hijishita S."/>
            <person name="Honda M."/>
            <person name="Hosokawa S."/>
            <person name="Ichikawa Y."/>
            <person name="Idonuma A."/>
            <person name="Iijima M."/>
            <person name="Ikeda M."/>
            <person name="Ikeno M."/>
            <person name="Ito K."/>
            <person name="Ito S."/>
            <person name="Ito T."/>
            <person name="Ito Y."/>
            <person name="Ito Y."/>
            <person name="Iwabuchi A."/>
            <person name="Kamiya K."/>
            <person name="Karasawa W."/>
            <person name="Kurita K."/>
            <person name="Katagiri S."/>
            <person name="Kikuta A."/>
            <person name="Kobayashi H."/>
            <person name="Kobayashi N."/>
            <person name="Machita K."/>
            <person name="Maehara T."/>
            <person name="Masukawa M."/>
            <person name="Mizubayashi T."/>
            <person name="Mukai Y."/>
            <person name="Nagasaki H."/>
            <person name="Nagata Y."/>
            <person name="Naito S."/>
            <person name="Nakashima M."/>
            <person name="Nakama Y."/>
            <person name="Nakamichi Y."/>
            <person name="Nakamura M."/>
            <person name="Meguro A."/>
            <person name="Negishi M."/>
            <person name="Ohta I."/>
            <person name="Ohta T."/>
            <person name="Okamoto M."/>
            <person name="Ono N."/>
            <person name="Saji S."/>
            <person name="Sakaguchi M."/>
            <person name="Sakai K."/>
            <person name="Shibata M."/>
            <person name="Shimokawa T."/>
            <person name="Song J."/>
            <person name="Takazaki Y."/>
            <person name="Terasawa K."/>
            <person name="Tsugane M."/>
            <person name="Tsuji K."/>
            <person name="Ueda S."/>
            <person name="Waki K."/>
            <person name="Yamagata H."/>
            <person name="Yamamoto M."/>
            <person name="Yamamoto S."/>
            <person name="Yamane H."/>
            <person name="Yoshiki S."/>
            <person name="Yoshihara R."/>
            <person name="Yukawa K."/>
            <person name="Zhong H."/>
            <person name="Yano M."/>
            <person name="Yuan Q."/>
            <person name="Ouyang S."/>
            <person name="Liu J."/>
            <person name="Jones K.M."/>
            <person name="Gansberger K."/>
            <person name="Moffat K."/>
            <person name="Hill J."/>
            <person name="Bera J."/>
            <person name="Fadrosh D."/>
            <person name="Jin S."/>
            <person name="Johri S."/>
            <person name="Kim M."/>
            <person name="Overton L."/>
            <person name="Reardon M."/>
            <person name="Tsitrin T."/>
            <person name="Vuong H."/>
            <person name="Weaver B."/>
            <person name="Ciecko A."/>
            <person name="Tallon L."/>
            <person name="Jackson J."/>
            <person name="Pai G."/>
            <person name="Aken S.V."/>
            <person name="Utterback T."/>
            <person name="Reidmuller S."/>
            <person name="Feldblyum T."/>
            <person name="Hsiao J."/>
            <person name="Zismann V."/>
            <person name="Iobst S."/>
            <person name="de Vazeille A.R."/>
            <person name="Buell C.R."/>
            <person name="Ying K."/>
            <person name="Li Y."/>
            <person name="Lu T."/>
            <person name="Huang Y."/>
            <person name="Zhao Q."/>
            <person name="Feng Q."/>
            <person name="Zhang L."/>
            <person name="Zhu J."/>
            <person name="Weng Q."/>
            <person name="Mu J."/>
            <person name="Lu Y."/>
            <person name="Fan D."/>
            <person name="Liu Y."/>
            <person name="Guan J."/>
            <person name="Zhang Y."/>
            <person name="Yu S."/>
            <person name="Liu X."/>
            <person name="Zhang Y."/>
            <person name="Hong G."/>
            <person name="Han B."/>
            <person name="Choisne N."/>
            <person name="Demange N."/>
            <person name="Orjeda G."/>
            <person name="Samain S."/>
            <person name="Cattolico L."/>
            <person name="Pelletier E."/>
            <person name="Couloux A."/>
            <person name="Segurens B."/>
            <person name="Wincker P."/>
            <person name="D'Hont A."/>
            <person name="Scarpelli C."/>
            <person name="Weissenbach J."/>
            <person name="Salanoubat M."/>
            <person name="Quetier F."/>
            <person name="Yu Y."/>
            <person name="Kim H.R."/>
            <person name="Rambo T."/>
            <person name="Currie J."/>
            <person name="Collura K."/>
            <person name="Luo M."/>
            <person name="Yang T."/>
            <person name="Ammiraju J.S.S."/>
            <person name="Engler F."/>
            <person name="Soderlund C."/>
            <person name="Wing R.A."/>
            <person name="Palmer L.E."/>
            <person name="de la Bastide M."/>
            <person name="Spiegel L."/>
            <person name="Nascimento L."/>
            <person name="Zutavern T."/>
            <person name="O'Shaughnessy A."/>
            <person name="Dike S."/>
            <person name="Dedhia N."/>
            <person name="Preston R."/>
            <person name="Balija V."/>
            <person name="McCombie W.R."/>
            <person name="Chow T."/>
            <person name="Chen H."/>
            <person name="Chung M."/>
            <person name="Chen C."/>
            <person name="Shaw J."/>
            <person name="Wu H."/>
            <person name="Hsiao K."/>
            <person name="Chao Y."/>
            <person name="Chu M."/>
            <person name="Cheng C."/>
            <person name="Hour A."/>
            <person name="Lee P."/>
            <person name="Lin S."/>
            <person name="Lin Y."/>
            <person name="Liou J."/>
            <person name="Liu S."/>
            <person name="Hsing Y."/>
            <person name="Raghuvanshi S."/>
            <person name="Mohanty A."/>
            <person name="Bharti A.K."/>
            <person name="Gaur A."/>
            <person name="Gupta V."/>
            <person name="Kumar D."/>
            <person name="Ravi V."/>
            <person name="Vij S."/>
            <person name="Kapur A."/>
            <person name="Khurana P."/>
            <person name="Khurana P."/>
            <person name="Khurana J.P."/>
            <person name="Tyagi A.K."/>
            <person name="Gaikwad K."/>
            <person name="Singh A."/>
            <person name="Dalal V."/>
            <person name="Srivastava S."/>
            <person name="Dixit A."/>
            <person name="Pal A.K."/>
            <person name="Ghazi I.A."/>
            <person name="Yadav M."/>
            <person name="Pandit A."/>
            <person name="Bhargava A."/>
            <person name="Sureshbabu K."/>
            <person name="Batra K."/>
            <person name="Sharma T.R."/>
            <person name="Mohapatra T."/>
            <person name="Singh N.K."/>
            <person name="Messing J."/>
            <person name="Nelson A.B."/>
            <person name="Fuks G."/>
            <person name="Kavchok S."/>
            <person name="Keizer G."/>
            <person name="Linton E."/>
            <person name="Llaca V."/>
            <person name="Song R."/>
            <person name="Tanyolac B."/>
            <person name="Young S."/>
            <person name="Ho-Il K."/>
            <person name="Hahn J.H."/>
            <person name="Sangsakoo G."/>
            <person name="Vanavichit A."/>
            <person name="de Mattos Luiz.A.T."/>
            <person name="Zimmer P.D."/>
            <person name="Malone G."/>
            <person name="Dellagostin O."/>
            <person name="de Oliveira A.C."/>
            <person name="Bevan M."/>
            <person name="Bancroft I."/>
            <person name="Minx P."/>
            <person name="Cordum H."/>
            <person name="Wilson R."/>
            <person name="Cheng Z."/>
            <person name="Jin W."/>
            <person name="Jiang J."/>
            <person name="Leong S.A."/>
            <person name="Iwama H."/>
            <person name="Gojobori T."/>
            <person name="Itoh T."/>
            <person name="Niimura Y."/>
            <person name="Fujii Y."/>
            <person name="Habara T."/>
            <person name="Sakai H."/>
            <person name="Sato Y."/>
            <person name="Wilson G."/>
            <person name="Kumar K."/>
            <person name="McCouch S."/>
            <person name="Juretic N."/>
            <person name="Hoen D."/>
            <person name="Wright S."/>
            <person name="Bruskiewich R."/>
            <person name="Bureau T."/>
            <person name="Miyao A."/>
            <person name="Hirochika H."/>
            <person name="Nishikawa T."/>
            <person name="Kadowaki K."/>
            <person name="Sugiura M."/>
            <person name="Burr B."/>
            <person name="Sasaki T."/>
        </authorList>
    </citation>
    <scope>NUCLEOTIDE SEQUENCE [LARGE SCALE GENOMIC DNA]</scope>
    <source>
        <strain evidence="3">cv. Nipponbare</strain>
    </source>
</reference>
<dbReference type="EMBL" id="AP003771">
    <property type="protein sequence ID" value="BAD53908.1"/>
    <property type="molecule type" value="Genomic_DNA"/>
</dbReference>
<dbReference type="AlphaFoldDB" id="Q5Z6H5"/>
<protein>
    <submittedName>
        <fullName evidence="2">Uncharacterized protein</fullName>
    </submittedName>
</protein>
<dbReference type="Proteomes" id="UP000000763">
    <property type="component" value="Chromosome 6"/>
</dbReference>
<gene>
    <name evidence="2" type="ORF">P0028E05.13</name>
    <name evidence="1" type="ORF">P0622F03.39</name>
</gene>
<reference evidence="1" key="1">
    <citation type="submission" date="2001-06" db="EMBL/GenBank/DDBJ databases">
        <title>Oryza sativa nipponbare(GA3) genomic DNA, chromosome 6, PAC clone:P0622F03.</title>
        <authorList>
            <person name="Sasaki T."/>
            <person name="Matsumoto T."/>
            <person name="Yamamoto K."/>
        </authorList>
    </citation>
    <scope>NUCLEOTIDE SEQUENCE</scope>
</reference>
<evidence type="ECO:0000313" key="3">
    <source>
        <dbReference type="Proteomes" id="UP000000763"/>
    </source>
</evidence>
<reference evidence="2" key="2">
    <citation type="submission" date="2002-06" db="EMBL/GenBank/DDBJ databases">
        <title>Oryza sativa nipponbare(GA3) genomic DNA, chromosome 6, PAC clone:P0028E05.</title>
        <authorList>
            <person name="Sasaki T."/>
            <person name="Matsumoto T."/>
            <person name="Katayose Y."/>
        </authorList>
    </citation>
    <scope>NUCLEOTIDE SEQUENCE</scope>
</reference>